<dbReference type="Proteomes" id="UP000292544">
    <property type="component" value="Unassembled WGS sequence"/>
</dbReference>
<dbReference type="RefSeq" id="WP_130565277.1">
    <property type="nucleotide sequence ID" value="NZ_SHLY01000001.1"/>
</dbReference>
<name>A0ABY1WSH9_9GAMM</name>
<evidence type="ECO:0000313" key="2">
    <source>
        <dbReference type="EMBL" id="TAA47699.1"/>
    </source>
</evidence>
<organism evidence="2 3">
    <name type="scientific">Corallincola spongiicola</name>
    <dbReference type="NCBI Taxonomy" id="2520508"/>
    <lineage>
        <taxon>Bacteria</taxon>
        <taxon>Pseudomonadati</taxon>
        <taxon>Pseudomonadota</taxon>
        <taxon>Gammaproteobacteria</taxon>
        <taxon>Alteromonadales</taxon>
        <taxon>Psychromonadaceae</taxon>
        <taxon>Corallincola</taxon>
    </lineage>
</organism>
<keyword evidence="3" id="KW-1185">Reference proteome</keyword>
<evidence type="ECO:0000313" key="3">
    <source>
        <dbReference type="Proteomes" id="UP000292544"/>
    </source>
</evidence>
<evidence type="ECO:0000259" key="1">
    <source>
        <dbReference type="PROSITE" id="PS50887"/>
    </source>
</evidence>
<dbReference type="InterPro" id="IPR000160">
    <property type="entry name" value="GGDEF_dom"/>
</dbReference>
<accession>A0ABY1WSH9</accession>
<dbReference type="Pfam" id="PF00990">
    <property type="entry name" value="GGDEF"/>
    <property type="match status" value="2"/>
</dbReference>
<reference evidence="3" key="1">
    <citation type="submission" date="2019-02" db="EMBL/GenBank/DDBJ databases">
        <title>Draft genome sequence of Muricauda sp. 176CP4-71.</title>
        <authorList>
            <person name="Park J.-S."/>
        </authorList>
    </citation>
    <scope>NUCLEOTIDE SEQUENCE [LARGE SCALE GENOMIC DNA]</scope>
    <source>
        <strain evidence="3">176GS2-150</strain>
    </source>
</reference>
<dbReference type="PROSITE" id="PS50887">
    <property type="entry name" value="GGDEF"/>
    <property type="match status" value="1"/>
</dbReference>
<protein>
    <submittedName>
        <fullName evidence="2">Diguanylate cyclase</fullName>
    </submittedName>
</protein>
<dbReference type="Gene3D" id="3.30.70.270">
    <property type="match status" value="1"/>
</dbReference>
<dbReference type="SUPFAM" id="SSF55073">
    <property type="entry name" value="Nucleotide cyclase"/>
    <property type="match status" value="1"/>
</dbReference>
<dbReference type="NCBIfam" id="TIGR00254">
    <property type="entry name" value="GGDEF"/>
    <property type="match status" value="1"/>
</dbReference>
<comment type="caution">
    <text evidence="2">The sequence shown here is derived from an EMBL/GenBank/DDBJ whole genome shotgun (WGS) entry which is preliminary data.</text>
</comment>
<dbReference type="SMART" id="SM00267">
    <property type="entry name" value="GGDEF"/>
    <property type="match status" value="1"/>
</dbReference>
<proteinExistence type="predicted"/>
<gene>
    <name evidence="2" type="ORF">EXY25_00150</name>
</gene>
<feature type="domain" description="GGDEF" evidence="1">
    <location>
        <begin position="39"/>
        <end position="170"/>
    </location>
</feature>
<sequence length="177" mass="20415">MIFSYRNSAFRDVITGLYNQAYFLEVFQREWQRQLREQQSLSLLLIDPHLPHTPQAQQKLLLNKLARLLEDSTYRATDIVSRIDPMLFTLCLFNLNESGTETVLNRLFAMLEQLQISQSEENGSPVNIAIGALNVLPSPDIEIDSLFAELQRLTNAAEQKGQNQFELERLSIHAMRH</sequence>
<dbReference type="EMBL" id="SHLY01000001">
    <property type="protein sequence ID" value="TAA47699.1"/>
    <property type="molecule type" value="Genomic_DNA"/>
</dbReference>
<dbReference type="InterPro" id="IPR043128">
    <property type="entry name" value="Rev_trsase/Diguanyl_cyclase"/>
</dbReference>
<dbReference type="InterPro" id="IPR029787">
    <property type="entry name" value="Nucleotide_cyclase"/>
</dbReference>